<feature type="signal peptide" evidence="1">
    <location>
        <begin position="1"/>
        <end position="30"/>
    </location>
</feature>
<comment type="caution">
    <text evidence="2">The sequence shown here is derived from an EMBL/GenBank/DDBJ whole genome shotgun (WGS) entry which is preliminary data.</text>
</comment>
<name>A0A8J3IAR8_9CHLR</name>
<sequence>MKRSTCLKISIMISCLVLMALLCFSGSAQAATLSGSQTVLTKSDIALIQSLLPQKTIGTDIHLTSKQIQTGTERTIDRGNGAKVQAALKRTDLSPQVRNIIRSIPTQIKWSVKAESASPQDAANPNSCYYGGTAHGYVQGTNIYGVVLWSYDVQQPFYVDGANVCSLGARNPTFYANGYLLWTYSGETYSSGSAPAVGEITQINKAFFNGPAHIQGAVARITLFMFSGAYWDVSVGIE</sequence>
<keyword evidence="3" id="KW-1185">Reference proteome</keyword>
<evidence type="ECO:0000313" key="3">
    <source>
        <dbReference type="Proteomes" id="UP000612362"/>
    </source>
</evidence>
<dbReference type="AlphaFoldDB" id="A0A8J3IAR8"/>
<reference evidence="2" key="1">
    <citation type="submission" date="2020-10" db="EMBL/GenBank/DDBJ databases">
        <title>Taxonomic study of unclassified bacteria belonging to the class Ktedonobacteria.</title>
        <authorList>
            <person name="Yabe S."/>
            <person name="Wang C.M."/>
            <person name="Zheng Y."/>
            <person name="Sakai Y."/>
            <person name="Cavaletti L."/>
            <person name="Monciardini P."/>
            <person name="Donadio S."/>
        </authorList>
    </citation>
    <scope>NUCLEOTIDE SEQUENCE</scope>
    <source>
        <strain evidence="2">SOSP1-1</strain>
    </source>
</reference>
<proteinExistence type="predicted"/>
<gene>
    <name evidence="2" type="ORF">KSX_73550</name>
</gene>
<organism evidence="2 3">
    <name type="scientific">Ktedonospora formicarum</name>
    <dbReference type="NCBI Taxonomy" id="2778364"/>
    <lineage>
        <taxon>Bacteria</taxon>
        <taxon>Bacillati</taxon>
        <taxon>Chloroflexota</taxon>
        <taxon>Ktedonobacteria</taxon>
        <taxon>Ktedonobacterales</taxon>
        <taxon>Ktedonobacteraceae</taxon>
        <taxon>Ktedonospora</taxon>
    </lineage>
</organism>
<feature type="chain" id="PRO_5035221824" evidence="1">
    <location>
        <begin position="31"/>
        <end position="238"/>
    </location>
</feature>
<accession>A0A8J3IAR8</accession>
<evidence type="ECO:0000313" key="2">
    <source>
        <dbReference type="EMBL" id="GHO49192.1"/>
    </source>
</evidence>
<evidence type="ECO:0000256" key="1">
    <source>
        <dbReference type="SAM" id="SignalP"/>
    </source>
</evidence>
<dbReference type="Proteomes" id="UP000612362">
    <property type="component" value="Unassembled WGS sequence"/>
</dbReference>
<keyword evidence="1" id="KW-0732">Signal</keyword>
<protein>
    <submittedName>
        <fullName evidence="2">Uncharacterized protein</fullName>
    </submittedName>
</protein>
<dbReference type="EMBL" id="BNJF01000004">
    <property type="protein sequence ID" value="GHO49192.1"/>
    <property type="molecule type" value="Genomic_DNA"/>
</dbReference>
<dbReference type="RefSeq" id="WP_220198301.1">
    <property type="nucleotide sequence ID" value="NZ_BNJF01000004.1"/>
</dbReference>